<dbReference type="AlphaFoldDB" id="A0A4Y2SHV8"/>
<evidence type="ECO:0000313" key="1">
    <source>
        <dbReference type="EMBL" id="GBN86795.1"/>
    </source>
</evidence>
<protein>
    <submittedName>
        <fullName evidence="1">Uncharacterized protein</fullName>
    </submittedName>
</protein>
<reference evidence="1 2" key="1">
    <citation type="journal article" date="2019" name="Sci. Rep.">
        <title>Orb-weaving spider Araneus ventricosus genome elucidates the spidroin gene catalogue.</title>
        <authorList>
            <person name="Kono N."/>
            <person name="Nakamura H."/>
            <person name="Ohtoshi R."/>
            <person name="Moran D.A.P."/>
            <person name="Shinohara A."/>
            <person name="Yoshida Y."/>
            <person name="Fujiwara M."/>
            <person name="Mori M."/>
            <person name="Tomita M."/>
            <person name="Arakawa K."/>
        </authorList>
    </citation>
    <scope>NUCLEOTIDE SEQUENCE [LARGE SCALE GENOMIC DNA]</scope>
</reference>
<dbReference type="EMBL" id="BGPR01021463">
    <property type="protein sequence ID" value="GBN86795.1"/>
    <property type="molecule type" value="Genomic_DNA"/>
</dbReference>
<accession>A0A4Y2SHV8</accession>
<sequence length="104" mass="12397">MKCSIFLPLFGWFQKLIVPVEFCRVTLKRKYRWITKLIGWMKYLVLSLNFGEHLVRSDCPLREVAFWLMRYQLGFFALDIIEGGERTLREARELMVPGEDDFSS</sequence>
<keyword evidence="2" id="KW-1185">Reference proteome</keyword>
<name>A0A4Y2SHV8_ARAVE</name>
<gene>
    <name evidence="1" type="ORF">AVEN_202226_1</name>
</gene>
<dbReference type="Proteomes" id="UP000499080">
    <property type="component" value="Unassembled WGS sequence"/>
</dbReference>
<proteinExistence type="predicted"/>
<evidence type="ECO:0000313" key="2">
    <source>
        <dbReference type="Proteomes" id="UP000499080"/>
    </source>
</evidence>
<comment type="caution">
    <text evidence="1">The sequence shown here is derived from an EMBL/GenBank/DDBJ whole genome shotgun (WGS) entry which is preliminary data.</text>
</comment>
<organism evidence="1 2">
    <name type="scientific">Araneus ventricosus</name>
    <name type="common">Orbweaver spider</name>
    <name type="synonym">Epeira ventricosa</name>
    <dbReference type="NCBI Taxonomy" id="182803"/>
    <lineage>
        <taxon>Eukaryota</taxon>
        <taxon>Metazoa</taxon>
        <taxon>Ecdysozoa</taxon>
        <taxon>Arthropoda</taxon>
        <taxon>Chelicerata</taxon>
        <taxon>Arachnida</taxon>
        <taxon>Araneae</taxon>
        <taxon>Araneomorphae</taxon>
        <taxon>Entelegynae</taxon>
        <taxon>Araneoidea</taxon>
        <taxon>Araneidae</taxon>
        <taxon>Araneus</taxon>
    </lineage>
</organism>